<dbReference type="Gene3D" id="3.30.2170.10">
    <property type="entry name" value="archaeoglobus fulgidus dsm 4304 superfamily"/>
    <property type="match status" value="1"/>
</dbReference>
<name>A0ABZ0Z0B9_9CAUD</name>
<accession>A0ABZ0Z0B9</accession>
<sequence length="209" mass="24877">MKVYIDVYYYTDKDTDKEYARTVAGIFETYDDITFKDIVITRTDNIALYEPGNFYKRELPCIVDVLKECWKRGYILDTIIIDGYCHMCEDDGVTYHKGLGVRLKEYLHDNSLPCVNSLIIGIAKHPYKYLYDNTFFEYDGKLIKYSEFNKENKLPKKAMYITFCNVIDELQEKTIVDKIYNMKRVQKDSKFSLLFSLIDQETKRFKYDN</sequence>
<proteinExistence type="predicted"/>
<evidence type="ECO:0000313" key="2">
    <source>
        <dbReference type="Proteomes" id="UP001348805"/>
    </source>
</evidence>
<keyword evidence="2" id="KW-1185">Reference proteome</keyword>
<dbReference type="EMBL" id="OR769219">
    <property type="protein sequence ID" value="WQJ51387.1"/>
    <property type="molecule type" value="Genomic_DNA"/>
</dbReference>
<evidence type="ECO:0008006" key="3">
    <source>
        <dbReference type="Google" id="ProtNLM"/>
    </source>
</evidence>
<protein>
    <recommendedName>
        <fullName evidence="3">DUF3800 domain-containing protein</fullName>
    </recommendedName>
</protein>
<evidence type="ECO:0000313" key="1">
    <source>
        <dbReference type="EMBL" id="WQJ51387.1"/>
    </source>
</evidence>
<dbReference type="Proteomes" id="UP001348805">
    <property type="component" value="Segment"/>
</dbReference>
<organism evidence="1 2">
    <name type="scientific">phage Lak_Megaphage_RVC_AP3_GC26</name>
    <dbReference type="NCBI Taxonomy" id="3109225"/>
    <lineage>
        <taxon>Viruses</taxon>
        <taxon>Duplodnaviria</taxon>
        <taxon>Heunggongvirae</taxon>
        <taxon>Uroviricota</taxon>
        <taxon>Caudoviricetes</taxon>
        <taxon>Caudoviricetes code 15 clade</taxon>
    </lineage>
</organism>
<reference evidence="1 2" key="1">
    <citation type="submission" date="2023-11" db="EMBL/GenBank/DDBJ databases">
        <authorList>
            <person name="Cook R."/>
            <person name="Crisci M."/>
            <person name="Pye H."/>
            <person name="Adriaenssens E."/>
            <person name="Santini J."/>
        </authorList>
    </citation>
    <scope>NUCLEOTIDE SEQUENCE [LARGE SCALE GENOMIC DNA]</scope>
    <source>
        <strain evidence="1">Lak_Megaphage_RVC_AP3_GC26</strain>
    </source>
</reference>